<sequence length="299" mass="31962">MVRKLTLIVSAILGGAALAQTCDGRLVEHALGETCVPETVARVVALETGELDSAVALGVPPVGAGSWLAADDPWPEYLESELQLTTYIGLGDAPNLEAIVALKPDLILGSRERHGSLYGQLSKVAPTVFTETVGVVWKENLLVHGEALGKEAEARALLSAYEARTREFRRSLGDARPEVSIVRFLPGEIRVYQKATFSGTILADVGLPRPPTGDVEGFAASITEEGVPEVGGDVIFTTVYGPQDETDYTLVTEGSLWKGLAAVEAGDVYRVPEDYWMLGVGVGAANRVLDDLELYILDR</sequence>
<feature type="signal peptide" evidence="5">
    <location>
        <begin position="1"/>
        <end position="19"/>
    </location>
</feature>
<dbReference type="GO" id="GO:1901678">
    <property type="term" value="P:iron coordination entity transport"/>
    <property type="evidence" value="ECO:0007669"/>
    <property type="project" value="UniProtKB-ARBA"/>
</dbReference>
<comment type="similarity">
    <text evidence="2">Belongs to the bacterial solute-binding protein 8 family.</text>
</comment>
<evidence type="ECO:0000313" key="7">
    <source>
        <dbReference type="EMBL" id="CAA9559923.1"/>
    </source>
</evidence>
<evidence type="ECO:0000259" key="6">
    <source>
        <dbReference type="PROSITE" id="PS50983"/>
    </source>
</evidence>
<organism evidence="7">
    <name type="scientific">uncultured Truepera sp</name>
    <dbReference type="NCBI Taxonomy" id="543023"/>
    <lineage>
        <taxon>Bacteria</taxon>
        <taxon>Thermotogati</taxon>
        <taxon>Deinococcota</taxon>
        <taxon>Deinococci</taxon>
        <taxon>Trueperales</taxon>
        <taxon>Trueperaceae</taxon>
        <taxon>Truepera</taxon>
        <taxon>environmental samples</taxon>
    </lineage>
</organism>
<evidence type="ECO:0000256" key="3">
    <source>
        <dbReference type="ARBA" id="ARBA00022448"/>
    </source>
</evidence>
<dbReference type="AlphaFoldDB" id="A0A6J4UXY7"/>
<dbReference type="SUPFAM" id="SSF53807">
    <property type="entry name" value="Helical backbone' metal receptor"/>
    <property type="match status" value="1"/>
</dbReference>
<reference evidence="7" key="1">
    <citation type="submission" date="2020-02" db="EMBL/GenBank/DDBJ databases">
        <authorList>
            <person name="Meier V. D."/>
        </authorList>
    </citation>
    <scope>NUCLEOTIDE SEQUENCE</scope>
    <source>
        <strain evidence="7">AVDCRST_MAG86</strain>
    </source>
</reference>
<dbReference type="PROSITE" id="PS50983">
    <property type="entry name" value="FE_B12_PBP"/>
    <property type="match status" value="1"/>
</dbReference>
<keyword evidence="4 5" id="KW-0732">Signal</keyword>
<dbReference type="EMBL" id="CADCWP010000035">
    <property type="protein sequence ID" value="CAA9559923.1"/>
    <property type="molecule type" value="Genomic_DNA"/>
</dbReference>
<dbReference type="InterPro" id="IPR002491">
    <property type="entry name" value="ABC_transptr_periplasmic_BD"/>
</dbReference>
<evidence type="ECO:0000256" key="1">
    <source>
        <dbReference type="ARBA" id="ARBA00004196"/>
    </source>
</evidence>
<evidence type="ECO:0000256" key="4">
    <source>
        <dbReference type="ARBA" id="ARBA00022729"/>
    </source>
</evidence>
<evidence type="ECO:0000256" key="2">
    <source>
        <dbReference type="ARBA" id="ARBA00008814"/>
    </source>
</evidence>
<comment type="subcellular location">
    <subcellularLocation>
        <location evidence="1">Cell envelope</location>
    </subcellularLocation>
</comment>
<protein>
    <submittedName>
        <fullName evidence="7">Siderophore staphylobactin ABC transporter, substrate-binding protein SirA, putative @ ABC-type Fe3+-siderophore transport system, periplasmic iron-binding component</fullName>
    </submittedName>
</protein>
<keyword evidence="3" id="KW-0813">Transport</keyword>
<dbReference type="InterPro" id="IPR051313">
    <property type="entry name" value="Bact_iron-sidero_bind"/>
</dbReference>
<dbReference type="CDD" id="cd01146">
    <property type="entry name" value="FhuD"/>
    <property type="match status" value="1"/>
</dbReference>
<feature type="chain" id="PRO_5027123654" evidence="5">
    <location>
        <begin position="20"/>
        <end position="299"/>
    </location>
</feature>
<dbReference type="Gene3D" id="3.40.50.1980">
    <property type="entry name" value="Nitrogenase molybdenum iron protein domain"/>
    <property type="match status" value="2"/>
</dbReference>
<dbReference type="GO" id="GO:0030288">
    <property type="term" value="C:outer membrane-bounded periplasmic space"/>
    <property type="evidence" value="ECO:0007669"/>
    <property type="project" value="TreeGrafter"/>
</dbReference>
<accession>A0A6J4UXY7</accession>
<name>A0A6J4UXY7_9DEIN</name>
<dbReference type="PANTHER" id="PTHR30532">
    <property type="entry name" value="IRON III DICITRATE-BINDING PERIPLASMIC PROTEIN"/>
    <property type="match status" value="1"/>
</dbReference>
<dbReference type="PANTHER" id="PTHR30532:SF25">
    <property type="entry name" value="IRON(III) DICITRATE-BINDING PERIPLASMIC PROTEIN"/>
    <property type="match status" value="1"/>
</dbReference>
<evidence type="ECO:0000256" key="5">
    <source>
        <dbReference type="SAM" id="SignalP"/>
    </source>
</evidence>
<proteinExistence type="inferred from homology"/>
<dbReference type="Pfam" id="PF01497">
    <property type="entry name" value="Peripla_BP_2"/>
    <property type="match status" value="1"/>
</dbReference>
<feature type="domain" description="Fe/B12 periplasmic-binding" evidence="6">
    <location>
        <begin position="42"/>
        <end position="299"/>
    </location>
</feature>
<gene>
    <name evidence="7" type="ORF">AVDCRST_MAG86-698</name>
</gene>